<feature type="compositionally biased region" description="Low complexity" evidence="14">
    <location>
        <begin position="2150"/>
        <end position="2160"/>
    </location>
</feature>
<dbReference type="InterPro" id="IPR001611">
    <property type="entry name" value="Leu-rich_rpt"/>
</dbReference>
<evidence type="ECO:0000256" key="9">
    <source>
        <dbReference type="ARBA" id="ARBA00023157"/>
    </source>
</evidence>
<dbReference type="InterPro" id="IPR003599">
    <property type="entry name" value="Ig_sub"/>
</dbReference>
<evidence type="ECO:0000256" key="2">
    <source>
        <dbReference type="ARBA" id="ARBA00022614"/>
    </source>
</evidence>
<dbReference type="SMART" id="SM00369">
    <property type="entry name" value="LRR_TYP"/>
    <property type="match status" value="6"/>
</dbReference>
<dbReference type="InterPro" id="IPR003961">
    <property type="entry name" value="FN3_dom"/>
</dbReference>
<dbReference type="PANTHER" id="PTHR45842">
    <property type="entry name" value="SYNAPTIC ADHESION-LIKE MOLECULE SALM"/>
    <property type="match status" value="1"/>
</dbReference>
<evidence type="ECO:0000256" key="7">
    <source>
        <dbReference type="ARBA" id="ARBA00023018"/>
    </source>
</evidence>
<evidence type="ECO:0000313" key="19">
    <source>
        <dbReference type="EMBL" id="KAI1240642.1"/>
    </source>
</evidence>
<dbReference type="Pfam" id="PF13855">
    <property type="entry name" value="LRR_8"/>
    <property type="match status" value="2"/>
</dbReference>
<comment type="similarity">
    <text evidence="13">Belongs to the LRFN family.</text>
</comment>
<reference evidence="18" key="1">
    <citation type="submission" date="2020-10" db="EMBL/GenBank/DDBJ databases">
        <title>Feather gene expression reveals the developmental basis of iridescence in African starlings.</title>
        <authorList>
            <person name="Rubenstein D.R."/>
        </authorList>
    </citation>
    <scope>NUCLEOTIDE SEQUENCE</scope>
    <source>
        <strain evidence="18">SS15</strain>
        <tissue evidence="18">Liver</tissue>
    </source>
</reference>
<dbReference type="InterPro" id="IPR003591">
    <property type="entry name" value="Leu-rich_rpt_typical-subtyp"/>
</dbReference>
<dbReference type="SUPFAM" id="SSF49265">
    <property type="entry name" value="Fibronectin type III"/>
    <property type="match status" value="1"/>
</dbReference>
<dbReference type="InterPro" id="IPR032675">
    <property type="entry name" value="LRR_dom_sf"/>
</dbReference>
<dbReference type="Proteomes" id="UP000618051">
    <property type="component" value="Unassembled WGS sequence"/>
</dbReference>
<comment type="subcellular location">
    <subcellularLocation>
        <location evidence="1">Membrane</location>
        <topology evidence="1">Single-pass type I membrane protein</topology>
    </subcellularLocation>
    <subcellularLocation>
        <location evidence="12">Synapse</location>
    </subcellularLocation>
</comment>
<keyword evidence="10" id="KW-0325">Glycoprotein</keyword>
<feature type="transmembrane region" description="Helical" evidence="15">
    <location>
        <begin position="2429"/>
        <end position="2452"/>
    </location>
</feature>
<keyword evidence="5" id="KW-0677">Repeat</keyword>
<dbReference type="InterPro" id="IPR013098">
    <property type="entry name" value="Ig_I-set"/>
</dbReference>
<evidence type="ECO:0000256" key="1">
    <source>
        <dbReference type="ARBA" id="ARBA00004479"/>
    </source>
</evidence>
<dbReference type="EMBL" id="JADDUC010000025">
    <property type="protein sequence ID" value="KAG0124013.1"/>
    <property type="molecule type" value="Genomic_DNA"/>
</dbReference>
<evidence type="ECO:0000256" key="6">
    <source>
        <dbReference type="ARBA" id="ARBA00022989"/>
    </source>
</evidence>
<comment type="caution">
    <text evidence="18">The sequence shown here is derived from an EMBL/GenBank/DDBJ whole genome shotgun (WGS) entry which is preliminary data.</text>
</comment>
<dbReference type="Gene3D" id="2.60.40.10">
    <property type="entry name" value="Immunoglobulins"/>
    <property type="match status" value="2"/>
</dbReference>
<evidence type="ECO:0000256" key="10">
    <source>
        <dbReference type="ARBA" id="ARBA00023180"/>
    </source>
</evidence>
<dbReference type="InterPro" id="IPR003598">
    <property type="entry name" value="Ig_sub2"/>
</dbReference>
<keyword evidence="7" id="KW-0770">Synapse</keyword>
<reference evidence="19" key="3">
    <citation type="submission" date="2022-01" db="EMBL/GenBank/DDBJ databases">
        <authorList>
            <person name="Rubenstein D.R."/>
        </authorList>
    </citation>
    <scope>NUCLEOTIDE SEQUENCE</scope>
    <source>
        <strain evidence="19">SS15</strain>
        <tissue evidence="19">Liver</tissue>
    </source>
</reference>
<feature type="compositionally biased region" description="Basic and acidic residues" evidence="14">
    <location>
        <begin position="2798"/>
        <end position="2813"/>
    </location>
</feature>
<dbReference type="GO" id="GO:0009986">
    <property type="term" value="C:cell surface"/>
    <property type="evidence" value="ECO:0007669"/>
    <property type="project" value="TreeGrafter"/>
</dbReference>
<dbReference type="InterPro" id="IPR000483">
    <property type="entry name" value="Cys-rich_flank_reg_C"/>
</dbReference>
<evidence type="ECO:0000256" key="14">
    <source>
        <dbReference type="SAM" id="MobiDB-lite"/>
    </source>
</evidence>
<keyword evidence="20" id="KW-1185">Reference proteome</keyword>
<feature type="region of interest" description="Disordered" evidence="14">
    <location>
        <begin position="562"/>
        <end position="586"/>
    </location>
</feature>
<evidence type="ECO:0000256" key="13">
    <source>
        <dbReference type="ARBA" id="ARBA00038433"/>
    </source>
</evidence>
<evidence type="ECO:0000256" key="8">
    <source>
        <dbReference type="ARBA" id="ARBA00023136"/>
    </source>
</evidence>
<feature type="region of interest" description="Disordered" evidence="14">
    <location>
        <begin position="1132"/>
        <end position="1151"/>
    </location>
</feature>
<evidence type="ECO:0000259" key="16">
    <source>
        <dbReference type="PROSITE" id="PS50835"/>
    </source>
</evidence>
<dbReference type="SMART" id="SM00409">
    <property type="entry name" value="IG"/>
    <property type="match status" value="1"/>
</dbReference>
<dbReference type="CDD" id="cd00063">
    <property type="entry name" value="FN3"/>
    <property type="match status" value="1"/>
</dbReference>
<keyword evidence="3 15" id="KW-0812">Transmembrane</keyword>
<proteinExistence type="inferred from homology"/>
<dbReference type="FunFam" id="2.60.40.10:FF:000091">
    <property type="entry name" value="Leucine-rich repeat and fibronectin type III domain-containing protein 1"/>
    <property type="match status" value="1"/>
</dbReference>
<evidence type="ECO:0000256" key="11">
    <source>
        <dbReference type="ARBA" id="ARBA00023319"/>
    </source>
</evidence>
<evidence type="ECO:0000259" key="17">
    <source>
        <dbReference type="PROSITE" id="PS50853"/>
    </source>
</evidence>
<evidence type="ECO:0000256" key="12">
    <source>
        <dbReference type="ARBA" id="ARBA00034103"/>
    </source>
</evidence>
<feature type="region of interest" description="Disordered" evidence="14">
    <location>
        <begin position="2150"/>
        <end position="2186"/>
    </location>
</feature>
<feature type="region of interest" description="Disordered" evidence="14">
    <location>
        <begin position="1931"/>
        <end position="1961"/>
    </location>
</feature>
<feature type="transmembrane region" description="Helical" evidence="15">
    <location>
        <begin position="2067"/>
        <end position="2095"/>
    </location>
</feature>
<dbReference type="OrthoDB" id="10012075at2759"/>
<keyword evidence="2" id="KW-0433">Leucine-rich repeat</keyword>
<organism evidence="18">
    <name type="scientific">Lamprotornis superbus</name>
    <dbReference type="NCBI Taxonomy" id="245042"/>
    <lineage>
        <taxon>Eukaryota</taxon>
        <taxon>Metazoa</taxon>
        <taxon>Chordata</taxon>
        <taxon>Craniata</taxon>
        <taxon>Vertebrata</taxon>
        <taxon>Euteleostomi</taxon>
        <taxon>Archelosauria</taxon>
        <taxon>Archosauria</taxon>
        <taxon>Dinosauria</taxon>
        <taxon>Saurischia</taxon>
        <taxon>Theropoda</taxon>
        <taxon>Coelurosauria</taxon>
        <taxon>Aves</taxon>
        <taxon>Neognathae</taxon>
        <taxon>Neoaves</taxon>
        <taxon>Telluraves</taxon>
        <taxon>Australaves</taxon>
        <taxon>Passeriformes</taxon>
        <taxon>Sturnidae</taxon>
        <taxon>Lamprotornis</taxon>
    </lineage>
</organism>
<feature type="region of interest" description="Disordered" evidence="14">
    <location>
        <begin position="2789"/>
        <end position="2819"/>
    </location>
</feature>
<dbReference type="FunFam" id="2.60.40.10:FF:000235">
    <property type="entry name" value="Leucine-rich repeat and fibronectin type III domain-containing 2"/>
    <property type="match status" value="1"/>
</dbReference>
<reference evidence="19 20" key="2">
    <citation type="journal article" date="2021" name="J. Hered.">
        <title>Feather Gene Expression Elucidates the Developmental Basis of Plumage Iridescence in African Starlings.</title>
        <authorList>
            <person name="Rubenstein D.R."/>
            <person name="Corvelo A."/>
            <person name="MacManes M.D."/>
            <person name="Maia R."/>
            <person name="Narzisi G."/>
            <person name="Rousaki A."/>
            <person name="Vandenabeele P."/>
            <person name="Shawkey M.D."/>
            <person name="Solomon J."/>
        </authorList>
    </citation>
    <scope>NUCLEOTIDE SEQUENCE [LARGE SCALE GENOMIC DNA]</scope>
    <source>
        <strain evidence="19">SS15</strain>
    </source>
</reference>
<keyword evidence="11" id="KW-0393">Immunoglobulin domain</keyword>
<dbReference type="CDD" id="cd05764">
    <property type="entry name" value="IgI_SALM5_like"/>
    <property type="match status" value="1"/>
</dbReference>
<keyword evidence="6 15" id="KW-1133">Transmembrane helix</keyword>
<dbReference type="Gene3D" id="3.80.10.10">
    <property type="entry name" value="Ribonuclease Inhibitor"/>
    <property type="match status" value="2"/>
</dbReference>
<feature type="region of interest" description="Disordered" evidence="14">
    <location>
        <begin position="1493"/>
        <end position="1514"/>
    </location>
</feature>
<dbReference type="InterPro" id="IPR036116">
    <property type="entry name" value="FN3_sf"/>
</dbReference>
<dbReference type="SMART" id="SM00408">
    <property type="entry name" value="IGc2"/>
    <property type="match status" value="1"/>
</dbReference>
<accession>A0A835NVV9</accession>
<dbReference type="GO" id="GO:0098839">
    <property type="term" value="C:postsynaptic density membrane"/>
    <property type="evidence" value="ECO:0007669"/>
    <property type="project" value="TreeGrafter"/>
</dbReference>
<dbReference type="SMART" id="SM00082">
    <property type="entry name" value="LRRCT"/>
    <property type="match status" value="1"/>
</dbReference>
<protein>
    <recommendedName>
        <fullName evidence="21">Leucine-rich repeat and fibronectin type-III domain-containing protein 2</fullName>
    </recommendedName>
</protein>
<dbReference type="PROSITE" id="PS51450">
    <property type="entry name" value="LRR"/>
    <property type="match status" value="3"/>
</dbReference>
<evidence type="ECO:0000256" key="4">
    <source>
        <dbReference type="ARBA" id="ARBA00022729"/>
    </source>
</evidence>
<dbReference type="Pfam" id="PF07679">
    <property type="entry name" value="I-set"/>
    <property type="match status" value="1"/>
</dbReference>
<dbReference type="FunFam" id="3.80.10.10:FF:000019">
    <property type="entry name" value="leucine-rich repeat and fibronectin type III domain-containing protein 1"/>
    <property type="match status" value="1"/>
</dbReference>
<dbReference type="SUPFAM" id="SSF48726">
    <property type="entry name" value="Immunoglobulin"/>
    <property type="match status" value="1"/>
</dbReference>
<evidence type="ECO:0008006" key="21">
    <source>
        <dbReference type="Google" id="ProtNLM"/>
    </source>
</evidence>
<dbReference type="Pfam" id="PF00041">
    <property type="entry name" value="fn3"/>
    <property type="match status" value="1"/>
</dbReference>
<name>A0A835NVV9_9PASS</name>
<feature type="region of interest" description="Disordered" evidence="14">
    <location>
        <begin position="183"/>
        <end position="228"/>
    </location>
</feature>
<gene>
    <name evidence="19" type="ORF">IHE44_0009076</name>
    <name evidence="18" type="ORF">IHE44_006760</name>
</gene>
<dbReference type="InterPro" id="IPR036179">
    <property type="entry name" value="Ig-like_dom_sf"/>
</dbReference>
<evidence type="ECO:0000313" key="18">
    <source>
        <dbReference type="EMBL" id="KAG0124013.1"/>
    </source>
</evidence>
<dbReference type="PROSITE" id="PS50835">
    <property type="entry name" value="IG_LIKE"/>
    <property type="match status" value="1"/>
</dbReference>
<dbReference type="SUPFAM" id="SSF52058">
    <property type="entry name" value="L domain-like"/>
    <property type="match status" value="1"/>
</dbReference>
<evidence type="ECO:0000256" key="5">
    <source>
        <dbReference type="ARBA" id="ARBA00022737"/>
    </source>
</evidence>
<sequence length="3064" mass="341413">MEGNRQICKKANSEGRCLPACIPQGVTHQVQKAHSISQHILWTLSSTFSPASIFTSGAQSWIPAQPSPHRSGTAQFNFFIVPSSLLSHEPAQQKQCPPMPLVSHHTEPAGAVPQLWQPQPSGESHLTANDDETGESHFSPVRLLVSCSPQCGKDRRREAQRDNVYSSEILEVARSAIACRVEGGKHNPSQQPFSSTGQQQKQQQELCSQEDSGAGKPAAKSINKIETPSANQGTERILALVALASSYEKTPNLKVKLSNHPNSHGQNYVDQQTANSTKERCRILNTFADKNFQFVILLDIEKGPQRKLKNIRCQVVVLLSSQQILLPGRGLAPLYHSLQNPSSKPFVCVRVCRAERSVKPRSIRKTKANEQRRDSLKEIFLKQKPLAISDSFIKSSRCLCAGLQEITLNSSNTTSGILPILKPPMKPQMPNCISDKSCPPVPPQWKVISSCSELHYLHQQQLEEQEPDHTLKMFILLSHFAVPVDKPANCMEYENTREGMQENGPVGAEWLCLFFVSVFCDTLMKPGDSPDPLTSSCHCEEPHNCTDGVLCGASPYAAPLELNSGDSSSNEKRGHQEPAAWPDKTSQAAKKISACNNNIDNESRQPKKTPLIYYSKNSQGTVQDLIPLYAGEMVQDVKKRVDLTQMLNAIYSIVEFLLGLCTCSTHPSLAASQGNPSQRVLQLAQTMKKAALNFAIQGLAAASFYPTDVDHTSKQALEGAQVSEQKGKGKTLTKESFDIKELIPSYYPSGVKHSDRGFVLTGLQDPFHKPQGQLLCWTLLLADAPEKSLTWHSQIQHQQNPDLNTRILHVQARETKAKRLALTHPGIYIMWLDVMGNIQIIAATPSKWAKTISALKGFSCEKADDRSLDFNKWNHNAIMSIRKLLIVFYELETLGSQRKPSPSPGYWAPPWRREPAKDGLGCQPADGMRIRPEFSKPKMVLELPNKSSHLNALCMETPQVYDSDHSSDGSIDCCQNSFLKERKKQAQRRKWLPAGTSVIPGHNTKQKTQPYEPGIRAVKAIITASPNLFEAWLSNRHCTSPLVHQDQQLAMQRCYCLCCRPLCLSHTCLEVAPLRNKGKECLLCAGLGAAMPDVQKPTAKEAAALHLKLQNVLLKGLMEAVQGALVQTKHNSPCLQSDDRATESLHSPDPQEKNDILLRWQGQQPGHYSSNNKAECELQKRDKPPHNTVTAKHTPKTILERYPQELKVPEDVSFARQKLKAGNNIGATMVSADLVHTPQVPREVLPLTFLLKKQHHQGLDLCPTGALVKLLLRNNLLCACSAVATSVKWYPLFSSKEKPTSCFICLSEYCSASEQSLQAENAHLAWTLLFLPIQSFYKVTVGPLKSVLIFSLALSRSLFNQERQKKMSVSVSAGWREESTGKNILNRQKQDWGMKILNELQRSKSQERDSILHSQLLLLCVYTLFVPLFACLNSDAILGGEKKAFTTFTTNSDNDGDDGKSMEKVTLPLHADEDNDNTYNNAVQVHMPTLPPTFSSRTCPSQPPRQGKPCRERDATPGMCCQDGSRELLHIPGFSQSLQKDPGHLLQKCGCFFSDIFCKGMKNFKFMYDRETQMENFYAAYYLSDSYLVLGAVVGKDRRTVELRLGGNFIINISRQDFANMSGLVDLTLSRNTISYIQPYSFTDLESLRSLHLDSNRLPEIEEDTLRGLINLQHLILNNNQLSSISDDAFEDFLLTLEDLDLSYNNLRSIPWESIRKMINLHQLSLDHNLIDYITEGTFADLQKLARLDLTSNRLQKLPPDPIFARSQVIPLVVTPFSPPLSLSFGGNPLHCNCELLWLRRLDRDDDMETCASPPSLKGRYFWYVREEEFVCEPPLITQHTHKLLVLEGQTATLKCKAIGDPTPIIHWVAPDDRLIGNSSRTAVYDNGTLDIHITTSKDYGTFTCIAANAAGESTATIELSIVQLPHLSNGTGKAAPPKSRLSDITSSTKSNRGETKGPPERAVLVSDVTTTSALVKWTVSKSAPRVKMYQLQYNCSDDEVLIYRMIPATNKAFVVTNLVSGTGYDLCVLAMWDDTATTLTATNIVGCAQFFTKEDYPQCQSMHSQFLGGTMILIIGGIIVATLLVFIVILMVRYKVCNNSQGKMSNVSNVYSQTNGAQPVQNGVLPQVNPKVVVRNELMEFNCQSARSSISSSSSSANSRDCDNYSLQSEQGTLSSKWRPPSRSKHNIDRLMGAFASLELKCQKKEEMTDSRTSTVARHSDKEPLLGQTESKLRSFLMLPLEGKTKRSHSFDMGDFATSQCCTYPKKITNIWTKRSLSVNGMLLQYDDNDLTGAKGTFGSSEWQSKMAKLTERDGVQAERLDAKTLYKQLSVSSADHNINSLLKIRDSMYQTSFPPDEYFFSKEKNFRPYPPCPFRWLSCHGNNKTNEKELQSKSVVVTLDWPKSSVKISTFVNFNEVPRLKYRDYSVFYSSGILLSIPLASAVFASTHYFDGPSRPQAKVQAFAEKENVTAAQQIQSPPFIPPDRISHKAVDLSKNEKQRLLEPFPTLITTSHKLLALLNSSCLSKNHKTKEEVEEHLNLCHSEQEQEQSPYDITAHSLNVVEIAVEKYDKTSSALQWGGSGNKSACMGAFGCSSPAEPKKTAQLTIRKFIYDIDSYNKTIKLPRVNLDDKASGKSHLITCLQMSDLKEKRGDVATWCPFDTQSWLLLETSCAGINNNNHALKFLEQVAATRTRMGGEGITQAVSGHQGLLKKGRSAAPQSRCTLAPFHKSAPEGSTEVALELDIINDTQEYDFRKLKFIQEKAEYEANQTLYSSRIPRKYEIRETPDLLTPTPNNKREKGVGGNKEEKTKLVPGNSDNAASHSVTYVMFKGVVCFTALGNSVKWTAKMIRPWSSSIQRDLAGMPLDGYCTHPFQSWQLYYPQAAAGGGSNAIPTSQEVPGAAVGALYIRYEPARQQPFTKSTMVYYSQVSIVKRNPKEGTPELAGSLLIRAIRQSMESSTSSNEFCKIDLRHVKNQDVRDGKYLSHSGYRVWVDGNDDTDDCKYLKETQCEKTNDIKGNAAKEEGNKVREERVFPTYGSAHVSLEGSQQSEHRLYTWLLEG</sequence>
<dbReference type="InterPro" id="IPR013783">
    <property type="entry name" value="Ig-like_fold"/>
</dbReference>
<keyword evidence="9" id="KW-1015">Disulfide bond</keyword>
<feature type="compositionally biased region" description="Polar residues" evidence="14">
    <location>
        <begin position="2166"/>
        <end position="2177"/>
    </location>
</feature>
<evidence type="ECO:0000313" key="20">
    <source>
        <dbReference type="Proteomes" id="UP000618051"/>
    </source>
</evidence>
<dbReference type="InterPro" id="IPR050467">
    <property type="entry name" value="LRFN"/>
</dbReference>
<feature type="compositionally biased region" description="Low complexity" evidence="14">
    <location>
        <begin position="189"/>
        <end position="209"/>
    </location>
</feature>
<dbReference type="InterPro" id="IPR007110">
    <property type="entry name" value="Ig-like_dom"/>
</dbReference>
<feature type="compositionally biased region" description="Polar residues" evidence="14">
    <location>
        <begin position="116"/>
        <end position="127"/>
    </location>
</feature>
<evidence type="ECO:0000256" key="3">
    <source>
        <dbReference type="ARBA" id="ARBA00022692"/>
    </source>
</evidence>
<keyword evidence="8 15" id="KW-0472">Membrane</keyword>
<dbReference type="PROSITE" id="PS50853">
    <property type="entry name" value="FN3"/>
    <property type="match status" value="1"/>
</dbReference>
<dbReference type="EMBL" id="JADDUC020000003">
    <property type="protein sequence ID" value="KAI1240642.1"/>
    <property type="molecule type" value="Genomic_DNA"/>
</dbReference>
<evidence type="ECO:0000256" key="15">
    <source>
        <dbReference type="SAM" id="Phobius"/>
    </source>
</evidence>
<keyword evidence="4" id="KW-0732">Signal</keyword>
<dbReference type="SMART" id="SM00060">
    <property type="entry name" value="FN3"/>
    <property type="match status" value="1"/>
</dbReference>
<dbReference type="PANTHER" id="PTHR45842:SF6">
    <property type="entry name" value="LEUCINE-RICH REPEAT AND FIBRONECTIN TYPE-III DOMAIN-CONTAINING PROTEIN 2"/>
    <property type="match status" value="1"/>
</dbReference>
<feature type="domain" description="Fibronectin type-III" evidence="17">
    <location>
        <begin position="1959"/>
        <end position="2056"/>
    </location>
</feature>
<feature type="region of interest" description="Disordered" evidence="14">
    <location>
        <begin position="111"/>
        <end position="139"/>
    </location>
</feature>
<feature type="domain" description="Ig-like" evidence="16">
    <location>
        <begin position="1835"/>
        <end position="1921"/>
    </location>
</feature>